<dbReference type="EMBL" id="JACIBV010000001">
    <property type="protein sequence ID" value="MBB3732696.1"/>
    <property type="molecule type" value="Genomic_DNA"/>
</dbReference>
<dbReference type="Pfam" id="PF22302">
    <property type="entry name" value="DUF6968"/>
    <property type="match status" value="1"/>
</dbReference>
<evidence type="ECO:0000313" key="3">
    <source>
        <dbReference type="Proteomes" id="UP000579945"/>
    </source>
</evidence>
<protein>
    <recommendedName>
        <fullName evidence="1">DUF6968 domain-containing protein</fullName>
    </recommendedName>
</protein>
<accession>A0A7W5YCR3</accession>
<proteinExistence type="predicted"/>
<reference evidence="2 3" key="1">
    <citation type="submission" date="2020-08" db="EMBL/GenBank/DDBJ databases">
        <title>Sequencing the genomes of 1000 actinobacteria strains.</title>
        <authorList>
            <person name="Klenk H.-P."/>
        </authorList>
    </citation>
    <scope>NUCLEOTIDE SEQUENCE [LARGE SCALE GENOMIC DNA]</scope>
    <source>
        <strain evidence="2 3">DSM 44320</strain>
    </source>
</reference>
<name>A0A7W5YCR3_9ACTN</name>
<comment type="caution">
    <text evidence="2">The sequence shown here is derived from an EMBL/GenBank/DDBJ whole genome shotgun (WGS) entry which is preliminary data.</text>
</comment>
<evidence type="ECO:0000259" key="1">
    <source>
        <dbReference type="Pfam" id="PF22302"/>
    </source>
</evidence>
<dbReference type="AlphaFoldDB" id="A0A7W5YCR3"/>
<sequence length="89" mass="10017">MYEIAQRVLTLLTEPQREVTVTVGLPYEEPTGEWSCPYRIDGLAGWEHERKVSGVDSIQALEIVLTVVRSALEGSPEARDGLLVWEEFT</sequence>
<dbReference type="GeneID" id="95394715"/>
<evidence type="ECO:0000313" key="2">
    <source>
        <dbReference type="EMBL" id="MBB3732696.1"/>
    </source>
</evidence>
<gene>
    <name evidence="2" type="ORF">FHR33_008556</name>
</gene>
<dbReference type="RefSeq" id="WP_183659695.1">
    <property type="nucleotide sequence ID" value="NZ_BAAAXX010000140.1"/>
</dbReference>
<dbReference type="InterPro" id="IPR054241">
    <property type="entry name" value="DUF6968"/>
</dbReference>
<keyword evidence="3" id="KW-1185">Reference proteome</keyword>
<feature type="domain" description="DUF6968" evidence="1">
    <location>
        <begin position="5"/>
        <end position="87"/>
    </location>
</feature>
<organism evidence="2 3">
    <name type="scientific">Nonomuraea dietziae</name>
    <dbReference type="NCBI Taxonomy" id="65515"/>
    <lineage>
        <taxon>Bacteria</taxon>
        <taxon>Bacillati</taxon>
        <taxon>Actinomycetota</taxon>
        <taxon>Actinomycetes</taxon>
        <taxon>Streptosporangiales</taxon>
        <taxon>Streptosporangiaceae</taxon>
        <taxon>Nonomuraea</taxon>
    </lineage>
</organism>
<dbReference type="Proteomes" id="UP000579945">
    <property type="component" value="Unassembled WGS sequence"/>
</dbReference>